<dbReference type="InterPro" id="IPR027417">
    <property type="entry name" value="P-loop_NTPase"/>
</dbReference>
<dbReference type="Proteomes" id="UP000319383">
    <property type="component" value="Chromosome"/>
</dbReference>
<dbReference type="EMBL" id="CP036276">
    <property type="protein sequence ID" value="QDU43590.1"/>
    <property type="molecule type" value="Genomic_DNA"/>
</dbReference>
<organism evidence="1 2">
    <name type="scientific">Symmachiella dynata</name>
    <dbReference type="NCBI Taxonomy" id="2527995"/>
    <lineage>
        <taxon>Bacteria</taxon>
        <taxon>Pseudomonadati</taxon>
        <taxon>Planctomycetota</taxon>
        <taxon>Planctomycetia</taxon>
        <taxon>Planctomycetales</taxon>
        <taxon>Planctomycetaceae</taxon>
        <taxon>Symmachiella</taxon>
    </lineage>
</organism>
<accession>A0A517ZM84</accession>
<dbReference type="Gene3D" id="3.40.50.300">
    <property type="entry name" value="P-loop containing nucleotide triphosphate hydrolases"/>
    <property type="match status" value="1"/>
</dbReference>
<gene>
    <name evidence="1" type="ORF">Mal52_20660</name>
</gene>
<proteinExistence type="predicted"/>
<evidence type="ECO:0000313" key="2">
    <source>
        <dbReference type="Proteomes" id="UP000319383"/>
    </source>
</evidence>
<name>A0A517ZM84_9PLAN</name>
<keyword evidence="2" id="KW-1185">Reference proteome</keyword>
<protein>
    <recommendedName>
        <fullName evidence="3">Sulfotransferase family protein</fullName>
    </recommendedName>
</protein>
<dbReference type="KEGG" id="sdyn:Mal52_20660"/>
<sequence>MWGEWLGMQKTIVVLGMHRSATSLVACGLHQEISMGDDLLPASGSNPRGHFEDRHFVRMNDRILSAAGGSWDRPPSRQGILGVGERFSDQIQSTLDLASSGKEIWGFKDPRTTLTVPLYLPFLQNPHFVCCFRDPDQVARSLQRRNGFPLEKGLRLAAIYNRRLLTFLSDFTGQWHEPPSGS</sequence>
<evidence type="ECO:0008006" key="3">
    <source>
        <dbReference type="Google" id="ProtNLM"/>
    </source>
</evidence>
<dbReference type="AlphaFoldDB" id="A0A517ZM84"/>
<reference evidence="1 2" key="1">
    <citation type="submission" date="2019-02" db="EMBL/GenBank/DDBJ databases">
        <title>Deep-cultivation of Planctomycetes and their phenomic and genomic characterization uncovers novel biology.</title>
        <authorList>
            <person name="Wiegand S."/>
            <person name="Jogler M."/>
            <person name="Boedeker C."/>
            <person name="Pinto D."/>
            <person name="Vollmers J."/>
            <person name="Rivas-Marin E."/>
            <person name="Kohn T."/>
            <person name="Peeters S.H."/>
            <person name="Heuer A."/>
            <person name="Rast P."/>
            <person name="Oberbeckmann S."/>
            <person name="Bunk B."/>
            <person name="Jeske O."/>
            <person name="Meyerdierks A."/>
            <person name="Storesund J.E."/>
            <person name="Kallscheuer N."/>
            <person name="Luecker S."/>
            <person name="Lage O.M."/>
            <person name="Pohl T."/>
            <person name="Merkel B.J."/>
            <person name="Hornburger P."/>
            <person name="Mueller R.-W."/>
            <person name="Bruemmer F."/>
            <person name="Labrenz M."/>
            <person name="Spormann A.M."/>
            <person name="Op den Camp H."/>
            <person name="Overmann J."/>
            <person name="Amann R."/>
            <person name="Jetten M.S.M."/>
            <person name="Mascher T."/>
            <person name="Medema M.H."/>
            <person name="Devos D.P."/>
            <person name="Kaster A.-K."/>
            <person name="Ovreas L."/>
            <person name="Rohde M."/>
            <person name="Galperin M.Y."/>
            <person name="Jogler C."/>
        </authorList>
    </citation>
    <scope>NUCLEOTIDE SEQUENCE [LARGE SCALE GENOMIC DNA]</scope>
    <source>
        <strain evidence="1 2">Mal52</strain>
    </source>
</reference>
<dbReference type="SUPFAM" id="SSF52540">
    <property type="entry name" value="P-loop containing nucleoside triphosphate hydrolases"/>
    <property type="match status" value="1"/>
</dbReference>
<evidence type="ECO:0000313" key="1">
    <source>
        <dbReference type="EMBL" id="QDU43590.1"/>
    </source>
</evidence>